<comment type="catalytic activity">
    <reaction evidence="9">
        <text>guanosine + phosphate = alpha-D-ribose 1-phosphate + guanine</text>
        <dbReference type="Rhea" id="RHEA:13233"/>
        <dbReference type="ChEBI" id="CHEBI:16235"/>
        <dbReference type="ChEBI" id="CHEBI:16750"/>
        <dbReference type="ChEBI" id="CHEBI:43474"/>
        <dbReference type="ChEBI" id="CHEBI:57720"/>
        <dbReference type="EC" id="2.4.2.1"/>
    </reaction>
</comment>
<evidence type="ECO:0000256" key="8">
    <source>
        <dbReference type="ARBA" id="ARBA00023950"/>
    </source>
</evidence>
<dbReference type="AlphaFoldDB" id="A0AAV3AET8"/>
<dbReference type="SUPFAM" id="SSF53167">
    <property type="entry name" value="Purine and uridine phosphorylases"/>
    <property type="match status" value="1"/>
</dbReference>
<comment type="catalytic activity">
    <reaction evidence="7">
        <text>2'-deoxyguanosine + phosphate = 2-deoxy-alpha-D-ribose 1-phosphate + guanine</text>
        <dbReference type="Rhea" id="RHEA:27738"/>
        <dbReference type="ChEBI" id="CHEBI:16235"/>
        <dbReference type="ChEBI" id="CHEBI:17172"/>
        <dbReference type="ChEBI" id="CHEBI:43474"/>
        <dbReference type="ChEBI" id="CHEBI:57259"/>
        <dbReference type="EC" id="2.4.2.1"/>
    </reaction>
</comment>
<dbReference type="CDD" id="cd09009">
    <property type="entry name" value="PNP-EcPNPII_like"/>
    <property type="match status" value="1"/>
</dbReference>
<keyword evidence="4" id="KW-0328">Glycosyltransferase</keyword>
<evidence type="ECO:0000256" key="1">
    <source>
        <dbReference type="ARBA" id="ARBA00005058"/>
    </source>
</evidence>
<dbReference type="PANTHER" id="PTHR11904">
    <property type="entry name" value="METHYLTHIOADENOSINE/PURINE NUCLEOSIDE PHOSPHORYLASE"/>
    <property type="match status" value="1"/>
</dbReference>
<feature type="domain" description="Nucleoside phosphorylase" evidence="11">
    <location>
        <begin position="1"/>
        <end position="146"/>
    </location>
</feature>
<dbReference type="Gene3D" id="3.40.50.1580">
    <property type="entry name" value="Nucleoside phosphorylase domain"/>
    <property type="match status" value="1"/>
</dbReference>
<protein>
    <recommendedName>
        <fullName evidence="3">purine-nucleoside phosphorylase</fullName>
        <ecNumber evidence="3">2.4.2.1</ecNumber>
    </recommendedName>
    <alternativeName>
        <fullName evidence="10">Inosine-guanosine phosphorylase</fullName>
    </alternativeName>
</protein>
<proteinExistence type="inferred from homology"/>
<sequence length="160" mass="17278">MVILDHINMPGFAGHNPLSGPKEEQFGPRFPPMSDAYDKDLRKLALAVGQELGFAEKIREGVYCCLGGPNFETIAECRMLNSLGVDAVGMSTVPEVIVAGHCGLRVLGMSLVTNKAVMDYNSEATASQDEVLQAGKDSARFLEKLIALLVQRIEPNNNVS</sequence>
<dbReference type="GO" id="GO:0005737">
    <property type="term" value="C:cytoplasm"/>
    <property type="evidence" value="ECO:0007669"/>
    <property type="project" value="TreeGrafter"/>
</dbReference>
<evidence type="ECO:0000313" key="13">
    <source>
        <dbReference type="Proteomes" id="UP001181693"/>
    </source>
</evidence>
<comment type="pathway">
    <text evidence="1">Purine metabolism; purine nucleoside salvage.</text>
</comment>
<dbReference type="PANTHER" id="PTHR11904:SF12">
    <property type="entry name" value="PURINE NUCLEOSIDE PHOSPHORYLASE"/>
    <property type="match status" value="1"/>
</dbReference>
<evidence type="ECO:0000256" key="2">
    <source>
        <dbReference type="ARBA" id="ARBA00006751"/>
    </source>
</evidence>
<dbReference type="GO" id="GO:0004731">
    <property type="term" value="F:purine-nucleoside phosphorylase activity"/>
    <property type="evidence" value="ECO:0007669"/>
    <property type="project" value="UniProtKB-EC"/>
</dbReference>
<evidence type="ECO:0000256" key="3">
    <source>
        <dbReference type="ARBA" id="ARBA00011886"/>
    </source>
</evidence>
<comment type="similarity">
    <text evidence="2">Belongs to the PNP/MTAP phosphorylase family.</text>
</comment>
<dbReference type="Pfam" id="PF01048">
    <property type="entry name" value="PNP_UDP_1"/>
    <property type="match status" value="1"/>
</dbReference>
<reference evidence="12" key="1">
    <citation type="thesis" date="2020" institute="ProQuest LLC" country="789 East Eisenhower Parkway, Ann Arbor, MI, USA">
        <title>Comparative Genomics and Chromosome Evolution.</title>
        <authorList>
            <person name="Mudd A.B."/>
        </authorList>
    </citation>
    <scope>NUCLEOTIDE SEQUENCE</scope>
    <source>
        <strain evidence="12">1538</strain>
        <tissue evidence="12">Blood</tissue>
    </source>
</reference>
<dbReference type="InterPro" id="IPR011268">
    <property type="entry name" value="Purine_phosphorylase"/>
</dbReference>
<organism evidence="12 13">
    <name type="scientific">Pyxicephalus adspersus</name>
    <name type="common">African bullfrog</name>
    <dbReference type="NCBI Taxonomy" id="30357"/>
    <lineage>
        <taxon>Eukaryota</taxon>
        <taxon>Metazoa</taxon>
        <taxon>Chordata</taxon>
        <taxon>Craniata</taxon>
        <taxon>Vertebrata</taxon>
        <taxon>Euteleostomi</taxon>
        <taxon>Amphibia</taxon>
        <taxon>Batrachia</taxon>
        <taxon>Anura</taxon>
        <taxon>Neobatrachia</taxon>
        <taxon>Ranoidea</taxon>
        <taxon>Pyxicephalidae</taxon>
        <taxon>Pyxicephalinae</taxon>
        <taxon>Pyxicephalus</taxon>
    </lineage>
</organism>
<comment type="catalytic activity">
    <reaction evidence="8">
        <text>2'-deoxyinosine + phosphate = 2-deoxy-alpha-D-ribose 1-phosphate + hypoxanthine</text>
        <dbReference type="Rhea" id="RHEA:27750"/>
        <dbReference type="ChEBI" id="CHEBI:17368"/>
        <dbReference type="ChEBI" id="CHEBI:28997"/>
        <dbReference type="ChEBI" id="CHEBI:43474"/>
        <dbReference type="ChEBI" id="CHEBI:57259"/>
        <dbReference type="EC" id="2.4.2.1"/>
    </reaction>
</comment>
<comment type="caution">
    <text evidence="12">The sequence shown here is derived from an EMBL/GenBank/DDBJ whole genome shotgun (WGS) entry which is preliminary data.</text>
</comment>
<evidence type="ECO:0000256" key="6">
    <source>
        <dbReference type="ARBA" id="ARBA00023918"/>
    </source>
</evidence>
<evidence type="ECO:0000259" key="11">
    <source>
        <dbReference type="Pfam" id="PF01048"/>
    </source>
</evidence>
<evidence type="ECO:0000256" key="5">
    <source>
        <dbReference type="ARBA" id="ARBA00022679"/>
    </source>
</evidence>
<keyword evidence="5" id="KW-0808">Transferase</keyword>
<evidence type="ECO:0000256" key="10">
    <source>
        <dbReference type="ARBA" id="ARBA00031036"/>
    </source>
</evidence>
<evidence type="ECO:0000256" key="4">
    <source>
        <dbReference type="ARBA" id="ARBA00022676"/>
    </source>
</evidence>
<dbReference type="EMBL" id="DYDO01000006">
    <property type="protein sequence ID" value="DBA22667.1"/>
    <property type="molecule type" value="Genomic_DNA"/>
</dbReference>
<dbReference type="InterPro" id="IPR035994">
    <property type="entry name" value="Nucleoside_phosphorylase_sf"/>
</dbReference>
<dbReference type="Proteomes" id="UP001181693">
    <property type="component" value="Unassembled WGS sequence"/>
</dbReference>
<dbReference type="GO" id="GO:0009116">
    <property type="term" value="P:nucleoside metabolic process"/>
    <property type="evidence" value="ECO:0007669"/>
    <property type="project" value="InterPro"/>
</dbReference>
<evidence type="ECO:0000256" key="7">
    <source>
        <dbReference type="ARBA" id="ARBA00023929"/>
    </source>
</evidence>
<dbReference type="EC" id="2.4.2.1" evidence="3"/>
<accession>A0AAV3AET8</accession>
<dbReference type="InterPro" id="IPR000845">
    <property type="entry name" value="Nucleoside_phosphorylase_d"/>
</dbReference>
<gene>
    <name evidence="12" type="ORF">GDO54_013680</name>
</gene>
<evidence type="ECO:0000256" key="9">
    <source>
        <dbReference type="ARBA" id="ARBA00023970"/>
    </source>
</evidence>
<evidence type="ECO:0000313" key="12">
    <source>
        <dbReference type="EMBL" id="DBA22667.1"/>
    </source>
</evidence>
<keyword evidence="13" id="KW-1185">Reference proteome</keyword>
<comment type="catalytic activity">
    <reaction evidence="6">
        <text>inosine + phosphate = alpha-D-ribose 1-phosphate + hypoxanthine</text>
        <dbReference type="Rhea" id="RHEA:27646"/>
        <dbReference type="ChEBI" id="CHEBI:17368"/>
        <dbReference type="ChEBI" id="CHEBI:17596"/>
        <dbReference type="ChEBI" id="CHEBI:43474"/>
        <dbReference type="ChEBI" id="CHEBI:57720"/>
        <dbReference type="EC" id="2.4.2.1"/>
    </reaction>
</comment>
<name>A0AAV3AET8_PYXAD</name>